<dbReference type="PANTHER" id="PTHR14237">
    <property type="entry name" value="MOLYBDOPTERIN COFACTOR SULFURASE MOSC"/>
    <property type="match status" value="1"/>
</dbReference>
<name>A0ABP9RP50_9ACTN</name>
<reference evidence="3" key="1">
    <citation type="journal article" date="2019" name="Int. J. Syst. Evol. Microbiol.">
        <title>The Global Catalogue of Microorganisms (GCM) 10K type strain sequencing project: providing services to taxonomists for standard genome sequencing and annotation.</title>
        <authorList>
            <consortium name="The Broad Institute Genomics Platform"/>
            <consortium name="The Broad Institute Genome Sequencing Center for Infectious Disease"/>
            <person name="Wu L."/>
            <person name="Ma J."/>
        </authorList>
    </citation>
    <scope>NUCLEOTIDE SEQUENCE [LARGE SCALE GENOMIC DNA]</scope>
    <source>
        <strain evidence="3">JCM 18304</strain>
    </source>
</reference>
<dbReference type="PANTHER" id="PTHR14237:SF19">
    <property type="entry name" value="MITOCHONDRIAL AMIDOXIME REDUCING COMPONENT 1"/>
    <property type="match status" value="1"/>
</dbReference>
<dbReference type="InterPro" id="IPR005302">
    <property type="entry name" value="MoCF_Sase_C"/>
</dbReference>
<evidence type="ECO:0000313" key="3">
    <source>
        <dbReference type="Proteomes" id="UP001501570"/>
    </source>
</evidence>
<comment type="caution">
    <text evidence="2">The sequence shown here is derived from an EMBL/GenBank/DDBJ whole genome shotgun (WGS) entry which is preliminary data.</text>
</comment>
<dbReference type="Proteomes" id="UP001501570">
    <property type="component" value="Unassembled WGS sequence"/>
</dbReference>
<gene>
    <name evidence="2" type="ORF">GCM10023322_21550</name>
</gene>
<dbReference type="SUPFAM" id="SSF50800">
    <property type="entry name" value="PK beta-barrel domain-like"/>
    <property type="match status" value="1"/>
</dbReference>
<dbReference type="InterPro" id="IPR005303">
    <property type="entry name" value="MOCOS_middle"/>
</dbReference>
<dbReference type="Pfam" id="PF03473">
    <property type="entry name" value="MOSC"/>
    <property type="match status" value="1"/>
</dbReference>
<dbReference type="InterPro" id="IPR011037">
    <property type="entry name" value="Pyrv_Knase-like_insert_dom_sf"/>
</dbReference>
<organism evidence="2 3">
    <name type="scientific">Rugosimonospora acidiphila</name>
    <dbReference type="NCBI Taxonomy" id="556531"/>
    <lineage>
        <taxon>Bacteria</taxon>
        <taxon>Bacillati</taxon>
        <taxon>Actinomycetota</taxon>
        <taxon>Actinomycetes</taxon>
        <taxon>Micromonosporales</taxon>
        <taxon>Micromonosporaceae</taxon>
        <taxon>Rugosimonospora</taxon>
    </lineage>
</organism>
<sequence>MRLGAIATYPVKSCRRLEHGRATVHRWGLDGDRRWMVTDGTGRMLTQREEPRMTQIRPEIVGGALVLRAEGAGELRVPAQPADLEPITIWRTTVPLSRVGEEADVWLSAVLERKVRLYYLDDPTRRPINPDYSTPDDRVSLADGYPLLLANSASLAALNDWLAEESPNEGPLPMTRFRPNAVVDGAAPWAEDEWLGRRVRIGAVTFRVPKPCDRCVITTTDQETGARGREPLRTLARHRNVNQGLLFGVNLIPDGRGEIAVGDEVAVLD</sequence>
<evidence type="ECO:0000313" key="2">
    <source>
        <dbReference type="EMBL" id="GAA5183097.1"/>
    </source>
</evidence>
<proteinExistence type="predicted"/>
<dbReference type="SUPFAM" id="SSF141673">
    <property type="entry name" value="MOSC N-terminal domain-like"/>
    <property type="match status" value="1"/>
</dbReference>
<evidence type="ECO:0000259" key="1">
    <source>
        <dbReference type="PROSITE" id="PS51340"/>
    </source>
</evidence>
<dbReference type="PROSITE" id="PS51340">
    <property type="entry name" value="MOSC"/>
    <property type="match status" value="1"/>
</dbReference>
<dbReference type="RefSeq" id="WP_345628500.1">
    <property type="nucleotide sequence ID" value="NZ_BAABJQ010000005.1"/>
</dbReference>
<keyword evidence="3" id="KW-1185">Reference proteome</keyword>
<protein>
    <submittedName>
        <fullName evidence="2">MOSC domain-containing protein</fullName>
    </submittedName>
</protein>
<accession>A0ABP9RP50</accession>
<feature type="domain" description="MOSC" evidence="1">
    <location>
        <begin position="122"/>
        <end position="268"/>
    </location>
</feature>
<dbReference type="Pfam" id="PF03476">
    <property type="entry name" value="MOSC_N"/>
    <property type="match status" value="1"/>
</dbReference>
<dbReference type="EMBL" id="BAABJQ010000005">
    <property type="protein sequence ID" value="GAA5183097.1"/>
    <property type="molecule type" value="Genomic_DNA"/>
</dbReference>